<organism evidence="3">
    <name type="scientific">Timema bartmani</name>
    <dbReference type="NCBI Taxonomy" id="61472"/>
    <lineage>
        <taxon>Eukaryota</taxon>
        <taxon>Metazoa</taxon>
        <taxon>Ecdysozoa</taxon>
        <taxon>Arthropoda</taxon>
        <taxon>Hexapoda</taxon>
        <taxon>Insecta</taxon>
        <taxon>Pterygota</taxon>
        <taxon>Neoptera</taxon>
        <taxon>Polyneoptera</taxon>
        <taxon>Phasmatodea</taxon>
        <taxon>Timematodea</taxon>
        <taxon>Timematoidea</taxon>
        <taxon>Timematidae</taxon>
        <taxon>Timema</taxon>
    </lineage>
</organism>
<evidence type="ECO:0000313" key="3">
    <source>
        <dbReference type="EMBL" id="CAD7446136.1"/>
    </source>
</evidence>
<evidence type="ECO:0000259" key="2">
    <source>
        <dbReference type="Pfam" id="PF10223"/>
    </source>
</evidence>
<dbReference type="AlphaFoldDB" id="A0A7R9F340"/>
<sequence>MKITSCEVLPSVKEFFPSIKNELTKVTWAHEFYGTNDFSDARLTFPLWLSGITSNMNDKEIDEFLSLCTHNFPEATISIGFNRMGCKDPEKSKLDAELITKMKDTLTRNNVTQTVAFPIEVRSAALSLDTLPALKDVHGITDSALYIYGGPTPSDEYVRLAPQLRKLVENFGKDRVYLALGDKLLKRFRARHVF</sequence>
<dbReference type="GO" id="GO:0005615">
    <property type="term" value="C:extracellular space"/>
    <property type="evidence" value="ECO:0007669"/>
    <property type="project" value="TreeGrafter"/>
</dbReference>
<reference evidence="3" key="1">
    <citation type="submission" date="2020-11" db="EMBL/GenBank/DDBJ databases">
        <authorList>
            <person name="Tran Van P."/>
        </authorList>
    </citation>
    <scope>NUCLEOTIDE SEQUENCE</scope>
</reference>
<dbReference type="Pfam" id="PF10223">
    <property type="entry name" value="Menorin_N"/>
    <property type="match status" value="1"/>
</dbReference>
<gene>
    <name evidence="3" type="ORF">TBIB3V08_LOCUS8471</name>
</gene>
<accession>A0A7R9F340</accession>
<dbReference type="EMBL" id="OD567773">
    <property type="protein sequence ID" value="CAD7446136.1"/>
    <property type="molecule type" value="Genomic_DNA"/>
</dbReference>
<proteinExistence type="inferred from homology"/>
<name>A0A7R9F340_9NEOP</name>
<evidence type="ECO:0000256" key="1">
    <source>
        <dbReference type="ARBA" id="ARBA00044953"/>
    </source>
</evidence>
<comment type="similarity">
    <text evidence="1">Belongs to the menorin family.</text>
</comment>
<dbReference type="PANTHER" id="PTHR21184:SF6">
    <property type="entry name" value="CONSERVED PLASMA MEMBRANE PROTEIN"/>
    <property type="match status" value="1"/>
</dbReference>
<dbReference type="InterPro" id="IPR019356">
    <property type="entry name" value="Menorin_dom"/>
</dbReference>
<protein>
    <recommendedName>
        <fullName evidence="2">Menorin-like domain-containing protein</fullName>
    </recommendedName>
</protein>
<dbReference type="PANTHER" id="PTHR21184">
    <property type="entry name" value="MENORIN (DENDRITIC BRANCHING PROTEIN)"/>
    <property type="match status" value="1"/>
</dbReference>
<feature type="domain" description="Menorin-like" evidence="2">
    <location>
        <begin position="40"/>
        <end position="183"/>
    </location>
</feature>